<dbReference type="PANTHER" id="PTHR32018:SF1">
    <property type="entry name" value="RHAMNOGALACTURONAN ENDOLYASE"/>
    <property type="match status" value="1"/>
</dbReference>
<dbReference type="Gene3D" id="2.60.120.260">
    <property type="entry name" value="Galactose-binding domain-like"/>
    <property type="match status" value="1"/>
</dbReference>
<dbReference type="SUPFAM" id="SSF49785">
    <property type="entry name" value="Galactose-binding domain-like"/>
    <property type="match status" value="1"/>
</dbReference>
<proteinExistence type="predicted"/>
<keyword evidence="3" id="KW-1185">Reference proteome</keyword>
<sequence>MYEKTTWTIKFKLKDLNKNGTYKLRLALASVQLSELEVRANDLNTDTPPLFSTGTIGGDNAVARHGIHGLYWLFSVDIPGQLLNLDGENAIYLTKINEGIIFPGGIMYDYIRLEGPPPVVLHLSVPSDP</sequence>
<dbReference type="InterPro" id="IPR029411">
    <property type="entry name" value="RG-lyase_III"/>
</dbReference>
<evidence type="ECO:0000313" key="3">
    <source>
        <dbReference type="Proteomes" id="UP001206925"/>
    </source>
</evidence>
<dbReference type="Pfam" id="PF14683">
    <property type="entry name" value="CBM-like"/>
    <property type="match status" value="1"/>
</dbReference>
<organism evidence="2 3">
    <name type="scientific">Ambrosia artemisiifolia</name>
    <name type="common">Common ragweed</name>
    <dbReference type="NCBI Taxonomy" id="4212"/>
    <lineage>
        <taxon>Eukaryota</taxon>
        <taxon>Viridiplantae</taxon>
        <taxon>Streptophyta</taxon>
        <taxon>Embryophyta</taxon>
        <taxon>Tracheophyta</taxon>
        <taxon>Spermatophyta</taxon>
        <taxon>Magnoliopsida</taxon>
        <taxon>eudicotyledons</taxon>
        <taxon>Gunneridae</taxon>
        <taxon>Pentapetalae</taxon>
        <taxon>asterids</taxon>
        <taxon>campanulids</taxon>
        <taxon>Asterales</taxon>
        <taxon>Asteraceae</taxon>
        <taxon>Asteroideae</taxon>
        <taxon>Heliantheae alliance</taxon>
        <taxon>Heliantheae</taxon>
        <taxon>Ambrosia</taxon>
    </lineage>
</organism>
<dbReference type="PANTHER" id="PTHR32018">
    <property type="entry name" value="RHAMNOGALACTURONATE LYASE FAMILY PROTEIN"/>
    <property type="match status" value="1"/>
</dbReference>
<comment type="caution">
    <text evidence="2">The sequence shown here is derived from an EMBL/GenBank/DDBJ whole genome shotgun (WGS) entry which is preliminary data.</text>
</comment>
<dbReference type="InterPro" id="IPR051850">
    <property type="entry name" value="Polysacch_Lyase_4"/>
</dbReference>
<name>A0AAD5CWU1_AMBAR</name>
<gene>
    <name evidence="2" type="ORF">M8C21_001287</name>
</gene>
<accession>A0AAD5CWU1</accession>
<dbReference type="InterPro" id="IPR008979">
    <property type="entry name" value="Galactose-bd-like_sf"/>
</dbReference>
<dbReference type="Proteomes" id="UP001206925">
    <property type="component" value="Unassembled WGS sequence"/>
</dbReference>
<evidence type="ECO:0000313" key="2">
    <source>
        <dbReference type="EMBL" id="KAI7748912.1"/>
    </source>
</evidence>
<reference evidence="2" key="1">
    <citation type="submission" date="2022-06" db="EMBL/GenBank/DDBJ databases">
        <title>Uncovering the hologenomic basis of an extraordinary plant invasion.</title>
        <authorList>
            <person name="Bieker V.C."/>
            <person name="Martin M.D."/>
            <person name="Gilbert T."/>
            <person name="Hodgins K."/>
            <person name="Battlay P."/>
            <person name="Petersen B."/>
            <person name="Wilson J."/>
        </authorList>
    </citation>
    <scope>NUCLEOTIDE SEQUENCE</scope>
    <source>
        <strain evidence="2">AA19_3_7</strain>
        <tissue evidence="2">Leaf</tissue>
    </source>
</reference>
<feature type="domain" description="Rhamnogalacturonan lyase" evidence="1">
    <location>
        <begin position="4"/>
        <end position="113"/>
    </location>
</feature>
<protein>
    <recommendedName>
        <fullName evidence="1">Rhamnogalacturonan lyase domain-containing protein</fullName>
    </recommendedName>
</protein>
<dbReference type="AlphaFoldDB" id="A0AAD5CWU1"/>
<evidence type="ECO:0000259" key="1">
    <source>
        <dbReference type="Pfam" id="PF14683"/>
    </source>
</evidence>
<dbReference type="EMBL" id="JAMZMK010006446">
    <property type="protein sequence ID" value="KAI7748912.1"/>
    <property type="molecule type" value="Genomic_DNA"/>
</dbReference>